<feature type="transmembrane region" description="Helical" evidence="1">
    <location>
        <begin position="9"/>
        <end position="27"/>
    </location>
</feature>
<protein>
    <recommendedName>
        <fullName evidence="4">3-deoxy-D-manno-octulosonic acid transferase</fullName>
    </recommendedName>
</protein>
<keyword evidence="1" id="KW-0472">Membrane</keyword>
<feature type="transmembrane region" description="Helical" evidence="1">
    <location>
        <begin position="383"/>
        <end position="402"/>
    </location>
</feature>
<feature type="transmembrane region" description="Helical" evidence="1">
    <location>
        <begin position="282"/>
        <end position="307"/>
    </location>
</feature>
<keyword evidence="1" id="KW-1133">Transmembrane helix</keyword>
<feature type="transmembrane region" description="Helical" evidence="1">
    <location>
        <begin position="136"/>
        <end position="152"/>
    </location>
</feature>
<dbReference type="EMBL" id="FOWR01000012">
    <property type="protein sequence ID" value="SFP32443.1"/>
    <property type="molecule type" value="Genomic_DNA"/>
</dbReference>
<feature type="transmembrane region" description="Helical" evidence="1">
    <location>
        <begin position="234"/>
        <end position="253"/>
    </location>
</feature>
<dbReference type="AlphaFoldDB" id="A0A1I5PEM9"/>
<name>A0A1I5PEM9_9GAMM</name>
<evidence type="ECO:0008006" key="4">
    <source>
        <dbReference type="Google" id="ProtNLM"/>
    </source>
</evidence>
<accession>A0A1I5PEM9</accession>
<gene>
    <name evidence="2" type="ORF">SAMN03084138_01925</name>
</gene>
<feature type="transmembrane region" description="Helical" evidence="1">
    <location>
        <begin position="353"/>
        <end position="371"/>
    </location>
</feature>
<reference evidence="2 3" key="1">
    <citation type="submission" date="2016-10" db="EMBL/GenBank/DDBJ databases">
        <authorList>
            <person name="de Groot N.N."/>
        </authorList>
    </citation>
    <scope>NUCLEOTIDE SEQUENCE [LARGE SCALE GENOMIC DNA]</scope>
    <source>
        <strain evidence="2 3">DSM 15893</strain>
    </source>
</reference>
<feature type="transmembrane region" description="Helical" evidence="1">
    <location>
        <begin position="328"/>
        <end position="347"/>
    </location>
</feature>
<evidence type="ECO:0000256" key="1">
    <source>
        <dbReference type="SAM" id="Phobius"/>
    </source>
</evidence>
<keyword evidence="1" id="KW-0812">Transmembrane</keyword>
<dbReference type="STRING" id="1121869.SAMN03084138_01925"/>
<dbReference type="Proteomes" id="UP000182692">
    <property type="component" value="Unassembled WGS sequence"/>
</dbReference>
<proteinExistence type="predicted"/>
<dbReference type="GeneID" id="35871468"/>
<organism evidence="2 3">
    <name type="scientific">Enterovibrio norvegicus DSM 15893</name>
    <dbReference type="NCBI Taxonomy" id="1121869"/>
    <lineage>
        <taxon>Bacteria</taxon>
        <taxon>Pseudomonadati</taxon>
        <taxon>Pseudomonadota</taxon>
        <taxon>Gammaproteobacteria</taxon>
        <taxon>Vibrionales</taxon>
        <taxon>Vibrionaceae</taxon>
        <taxon>Enterovibrio</taxon>
    </lineage>
</organism>
<dbReference type="RefSeq" id="WP_017013125.1">
    <property type="nucleotide sequence ID" value="NZ_FOWR01000012.1"/>
</dbReference>
<feature type="transmembrane region" description="Helical" evidence="1">
    <location>
        <begin position="164"/>
        <end position="192"/>
    </location>
</feature>
<sequence length="431" mass="49180">MHLIEKHAVAIRWLTIGLGLCFAVMYANQQILTGDQTQMLEKGYLGAYHQTWAAFGNAASAVGNVPGSLSAFVIGGPLLIWDSPWSPMLFLILLRLCSFLLLDAVIQKIFSPPVRMLFAIIYWLNPWLLYDSLLYNPSYLCFFAALHLWSAFKLREHASFIYSFLHILAIGGAMQFHYSWPILAVISCYLLYRRMARPSWSGVAVASVVILASLIPYCLEYINNDSLSRESDRYFGYGAVHVYPVLKAIFYWLRYGSTLFSNRLITDVSFDWITSISWLKMIFQYCWQALLFIIGMITVVLSVNVNMRAWKTIKPAIKRGSPIADNKQWMLLYAGAAVLAIVINAMLSPITFSYWHLILTFPFALFPLLVAAEAWQEELPNRFIKGMGVITVFFIAVNLVAAHDSDKYSYKVDYVEQVTHYLNEKGLQREQ</sequence>
<dbReference type="OrthoDB" id="5332564at2"/>
<evidence type="ECO:0000313" key="3">
    <source>
        <dbReference type="Proteomes" id="UP000182692"/>
    </source>
</evidence>
<feature type="transmembrane region" description="Helical" evidence="1">
    <location>
        <begin position="85"/>
        <end position="106"/>
    </location>
</feature>
<feature type="transmembrane region" description="Helical" evidence="1">
    <location>
        <begin position="198"/>
        <end position="222"/>
    </location>
</feature>
<evidence type="ECO:0000313" key="2">
    <source>
        <dbReference type="EMBL" id="SFP32443.1"/>
    </source>
</evidence>